<reference evidence="1 2" key="1">
    <citation type="submission" date="2023-10" db="EMBL/GenBank/DDBJ databases">
        <title>Draft genome sequence of Xylaria bambusicola isolate GMP-LS, the root and basal stem rot pathogen of sugarcane in Indonesia.</title>
        <authorList>
            <person name="Selvaraj P."/>
            <person name="Muralishankar V."/>
            <person name="Muruganantham S."/>
            <person name="Sp S."/>
            <person name="Haryani S."/>
            <person name="Lau K.J.X."/>
            <person name="Naqvi N.I."/>
        </authorList>
    </citation>
    <scope>NUCLEOTIDE SEQUENCE [LARGE SCALE GENOMIC DNA]</scope>
    <source>
        <strain evidence="1">GMP-LS</strain>
    </source>
</reference>
<accession>A0AAN7Z2R9</accession>
<dbReference type="EMBL" id="JAWHQM010000002">
    <property type="protein sequence ID" value="KAK5624968.1"/>
    <property type="molecule type" value="Genomic_DNA"/>
</dbReference>
<protein>
    <recommendedName>
        <fullName evidence="3">AMP-dependent synthetase/ligase domain-containing protein</fullName>
    </recommendedName>
</protein>
<gene>
    <name evidence="1" type="ORF">RRF57_000684</name>
</gene>
<dbReference type="Proteomes" id="UP001305414">
    <property type="component" value="Unassembled WGS sequence"/>
</dbReference>
<comment type="caution">
    <text evidence="1">The sequence shown here is derived from an EMBL/GenBank/DDBJ whole genome shotgun (WGS) entry which is preliminary data.</text>
</comment>
<evidence type="ECO:0000313" key="1">
    <source>
        <dbReference type="EMBL" id="KAK5624968.1"/>
    </source>
</evidence>
<dbReference type="SUPFAM" id="SSF56801">
    <property type="entry name" value="Acetyl-CoA synthetase-like"/>
    <property type="match status" value="1"/>
</dbReference>
<organism evidence="1 2">
    <name type="scientific">Xylaria bambusicola</name>
    <dbReference type="NCBI Taxonomy" id="326684"/>
    <lineage>
        <taxon>Eukaryota</taxon>
        <taxon>Fungi</taxon>
        <taxon>Dikarya</taxon>
        <taxon>Ascomycota</taxon>
        <taxon>Pezizomycotina</taxon>
        <taxon>Sordariomycetes</taxon>
        <taxon>Xylariomycetidae</taxon>
        <taxon>Xylariales</taxon>
        <taxon>Xylariaceae</taxon>
        <taxon>Xylaria</taxon>
    </lineage>
</organism>
<dbReference type="AlphaFoldDB" id="A0AAN7Z2R9"/>
<dbReference type="Gene3D" id="3.40.50.12780">
    <property type="entry name" value="N-terminal domain of ligase-like"/>
    <property type="match status" value="1"/>
</dbReference>
<sequence>MNGIAYGKRTIPSAIDELAQACPTRTWVSFATDYQRLRDVSFQTCAHAVNQTCWWLKRTLGTSETFDTVAYIGPNDLRYLILFSAAVKCGYKVL</sequence>
<keyword evidence="2" id="KW-1185">Reference proteome</keyword>
<proteinExistence type="predicted"/>
<name>A0AAN7Z2R9_9PEZI</name>
<evidence type="ECO:0008006" key="3">
    <source>
        <dbReference type="Google" id="ProtNLM"/>
    </source>
</evidence>
<evidence type="ECO:0000313" key="2">
    <source>
        <dbReference type="Proteomes" id="UP001305414"/>
    </source>
</evidence>
<dbReference type="InterPro" id="IPR042099">
    <property type="entry name" value="ANL_N_sf"/>
</dbReference>